<evidence type="ECO:0000256" key="1">
    <source>
        <dbReference type="SAM" id="MobiDB-lite"/>
    </source>
</evidence>
<evidence type="ECO:0000313" key="3">
    <source>
        <dbReference type="Proteomes" id="UP000568839"/>
    </source>
</evidence>
<keyword evidence="3" id="KW-1185">Reference proteome</keyword>
<evidence type="ECO:0008006" key="4">
    <source>
        <dbReference type="Google" id="ProtNLM"/>
    </source>
</evidence>
<dbReference type="InterPro" id="IPR025555">
    <property type="entry name" value="YppG"/>
</dbReference>
<feature type="region of interest" description="Disordered" evidence="1">
    <location>
        <begin position="31"/>
        <end position="61"/>
    </location>
</feature>
<reference evidence="2 3" key="1">
    <citation type="submission" date="2020-08" db="EMBL/GenBank/DDBJ databases">
        <title>Genomic Encyclopedia of Type Strains, Phase IV (KMG-IV): sequencing the most valuable type-strain genomes for metagenomic binning, comparative biology and taxonomic classification.</title>
        <authorList>
            <person name="Goeker M."/>
        </authorList>
    </citation>
    <scope>NUCLEOTIDE SEQUENCE [LARGE SCALE GENOMIC DNA]</scope>
    <source>
        <strain evidence="2 3">DSM 21769</strain>
    </source>
</reference>
<accession>A0A841PY51</accession>
<protein>
    <recommendedName>
        <fullName evidence="4">YppG-like protein</fullName>
    </recommendedName>
</protein>
<proteinExistence type="predicted"/>
<dbReference type="AlphaFoldDB" id="A0A841PY51"/>
<dbReference type="EMBL" id="JACHHJ010000001">
    <property type="protein sequence ID" value="MBB6449192.1"/>
    <property type="molecule type" value="Genomic_DNA"/>
</dbReference>
<name>A0A841PY51_9BACL</name>
<organism evidence="2 3">
    <name type="scientific">Geomicrobium halophilum</name>
    <dbReference type="NCBI Taxonomy" id="549000"/>
    <lineage>
        <taxon>Bacteria</taxon>
        <taxon>Bacillati</taxon>
        <taxon>Bacillota</taxon>
        <taxon>Bacilli</taxon>
        <taxon>Bacillales</taxon>
        <taxon>Geomicrobium</taxon>
    </lineage>
</organism>
<evidence type="ECO:0000313" key="2">
    <source>
        <dbReference type="EMBL" id="MBB6449192.1"/>
    </source>
</evidence>
<sequence length="111" mass="12464">MMASPHPQARPPYYEDAYMYPPRPYPPSLPPVSKPYPGNFLQAPPPPHFYEGGPGKNQHPPSMIGVLNGFTDENGQIDIQKTMTTVDTAIKTYQQVSPMIKQLSSMFLMRN</sequence>
<dbReference type="RefSeq" id="WP_184403100.1">
    <property type="nucleotide sequence ID" value="NZ_JACHHJ010000001.1"/>
</dbReference>
<comment type="caution">
    <text evidence="2">The sequence shown here is derived from an EMBL/GenBank/DDBJ whole genome shotgun (WGS) entry which is preliminary data.</text>
</comment>
<gene>
    <name evidence="2" type="ORF">HNR44_001141</name>
</gene>
<dbReference type="Pfam" id="PF14179">
    <property type="entry name" value="YppG"/>
    <property type="match status" value="1"/>
</dbReference>
<dbReference type="Proteomes" id="UP000568839">
    <property type="component" value="Unassembled WGS sequence"/>
</dbReference>